<evidence type="ECO:0000313" key="1">
    <source>
        <dbReference type="EMBL" id="TQD23567.1"/>
    </source>
</evidence>
<evidence type="ECO:0000313" key="2">
    <source>
        <dbReference type="Proteomes" id="UP000319335"/>
    </source>
</evidence>
<sequence>MDQLHAFVDEFLSPGSLGLLSKGISQKRQVQLIIDFDYRRLLTKSCCYPTDHNGLELDRVLDDVERVYLTILDQSVIAKKGFWEKCIAALKVPLHLSPKLEGNLLSPKMDLSISKNEAELPRDLDAERVESENKRV</sequence>
<protein>
    <submittedName>
        <fullName evidence="1">Uncharacterized protein</fullName>
    </submittedName>
</protein>
<accession>A0A7Z8KMA0</accession>
<organism evidence="1 2">
    <name type="scientific">Methanolobus vulcani</name>
    <dbReference type="NCBI Taxonomy" id="38026"/>
    <lineage>
        <taxon>Archaea</taxon>
        <taxon>Methanobacteriati</taxon>
        <taxon>Methanobacteriota</taxon>
        <taxon>Stenosarchaea group</taxon>
        <taxon>Methanomicrobia</taxon>
        <taxon>Methanosarcinales</taxon>
        <taxon>Methanosarcinaceae</taxon>
        <taxon>Methanolobus</taxon>
    </lineage>
</organism>
<reference evidence="1 2" key="1">
    <citation type="submission" date="2019-06" db="EMBL/GenBank/DDBJ databases">
        <title>Draft genome sequence of Methanolobus vulcani B1d.</title>
        <authorList>
            <person name="Creighbaum A.J."/>
            <person name="Ticak T."/>
            <person name="Hariraju D."/>
            <person name="Arivett B.A."/>
            <person name="Ferguson D.J.Jr."/>
        </authorList>
    </citation>
    <scope>NUCLEOTIDE SEQUENCE [LARGE SCALE GENOMIC DNA]</scope>
    <source>
        <strain evidence="1 2">B1d</strain>
    </source>
</reference>
<gene>
    <name evidence="1" type="ORF">FKV42_13685</name>
</gene>
<dbReference type="EMBL" id="VIAQ01000020">
    <property type="protein sequence ID" value="TQD23567.1"/>
    <property type="molecule type" value="Genomic_DNA"/>
</dbReference>
<comment type="caution">
    <text evidence="1">The sequence shown here is derived from an EMBL/GenBank/DDBJ whole genome shotgun (WGS) entry which is preliminary data.</text>
</comment>
<dbReference type="Proteomes" id="UP000319335">
    <property type="component" value="Unassembled WGS sequence"/>
</dbReference>
<keyword evidence="2" id="KW-1185">Reference proteome</keyword>
<dbReference type="AlphaFoldDB" id="A0A7Z8KMA0"/>
<proteinExistence type="predicted"/>
<name>A0A7Z8KMA0_9EURY</name>